<evidence type="ECO:0000256" key="2">
    <source>
        <dbReference type="ARBA" id="ARBA00001946"/>
    </source>
</evidence>
<keyword evidence="8" id="KW-0904">Protein phosphatase</keyword>
<protein>
    <recommendedName>
        <fullName evidence="4">protein-serine/threonine phosphatase</fullName>
        <ecNumber evidence="4">3.1.3.16</ecNumber>
    </recommendedName>
</protein>
<evidence type="ECO:0000256" key="3">
    <source>
        <dbReference type="ARBA" id="ARBA00006702"/>
    </source>
</evidence>
<dbReference type="SUPFAM" id="SSF81606">
    <property type="entry name" value="PP2C-like"/>
    <property type="match status" value="1"/>
</dbReference>
<dbReference type="InterPro" id="IPR001932">
    <property type="entry name" value="PPM-type_phosphatase-like_dom"/>
</dbReference>
<dbReference type="Gene3D" id="3.60.40.10">
    <property type="entry name" value="PPM-type phosphatase domain"/>
    <property type="match status" value="1"/>
</dbReference>
<evidence type="ECO:0000256" key="4">
    <source>
        <dbReference type="ARBA" id="ARBA00013081"/>
    </source>
</evidence>
<evidence type="ECO:0000256" key="8">
    <source>
        <dbReference type="ARBA" id="ARBA00022912"/>
    </source>
</evidence>
<keyword evidence="7" id="KW-0460">Magnesium</keyword>
<dbReference type="EMBL" id="JACTNZ010000006">
    <property type="protein sequence ID" value="KAG5546798.1"/>
    <property type="molecule type" value="Genomic_DNA"/>
</dbReference>
<dbReference type="InterPro" id="IPR015655">
    <property type="entry name" value="PP2C"/>
</dbReference>
<dbReference type="GO" id="GO:0004722">
    <property type="term" value="F:protein serine/threonine phosphatase activity"/>
    <property type="evidence" value="ECO:0007669"/>
    <property type="project" value="UniProtKB-EC"/>
</dbReference>
<evidence type="ECO:0000256" key="10">
    <source>
        <dbReference type="ARBA" id="ARBA00047761"/>
    </source>
</evidence>
<comment type="catalytic activity">
    <reaction evidence="11">
        <text>O-phospho-L-threonyl-[protein] + H2O = L-threonyl-[protein] + phosphate</text>
        <dbReference type="Rhea" id="RHEA:47004"/>
        <dbReference type="Rhea" id="RHEA-COMP:11060"/>
        <dbReference type="Rhea" id="RHEA-COMP:11605"/>
        <dbReference type="ChEBI" id="CHEBI:15377"/>
        <dbReference type="ChEBI" id="CHEBI:30013"/>
        <dbReference type="ChEBI" id="CHEBI:43474"/>
        <dbReference type="ChEBI" id="CHEBI:61977"/>
        <dbReference type="EC" id="3.1.3.16"/>
    </reaction>
</comment>
<comment type="caution">
    <text evidence="13">The sequence shown here is derived from an EMBL/GenBank/DDBJ whole genome shotgun (WGS) entry which is preliminary data.</text>
</comment>
<keyword evidence="14" id="KW-1185">Reference proteome</keyword>
<dbReference type="SMART" id="SM00332">
    <property type="entry name" value="PP2Cc"/>
    <property type="match status" value="1"/>
</dbReference>
<comment type="cofactor">
    <cofactor evidence="2">
        <name>Mg(2+)</name>
        <dbReference type="ChEBI" id="CHEBI:18420"/>
    </cofactor>
</comment>
<dbReference type="CDD" id="cd00143">
    <property type="entry name" value="PP2Cc"/>
    <property type="match status" value="1"/>
</dbReference>
<keyword evidence="9" id="KW-0464">Manganese</keyword>
<comment type="similarity">
    <text evidence="3">Belongs to the PP2C family.</text>
</comment>
<evidence type="ECO:0000313" key="14">
    <source>
        <dbReference type="Proteomes" id="UP000823749"/>
    </source>
</evidence>
<dbReference type="Pfam" id="PF00481">
    <property type="entry name" value="PP2C"/>
    <property type="match status" value="1"/>
</dbReference>
<evidence type="ECO:0000259" key="12">
    <source>
        <dbReference type="PROSITE" id="PS51746"/>
    </source>
</evidence>
<dbReference type="GO" id="GO:0046872">
    <property type="term" value="F:metal ion binding"/>
    <property type="evidence" value="ECO:0007669"/>
    <property type="project" value="UniProtKB-KW"/>
</dbReference>
<dbReference type="Proteomes" id="UP000823749">
    <property type="component" value="Chromosome 6"/>
</dbReference>
<comment type="catalytic activity">
    <reaction evidence="10">
        <text>O-phospho-L-seryl-[protein] + H2O = L-seryl-[protein] + phosphate</text>
        <dbReference type="Rhea" id="RHEA:20629"/>
        <dbReference type="Rhea" id="RHEA-COMP:9863"/>
        <dbReference type="Rhea" id="RHEA-COMP:11604"/>
        <dbReference type="ChEBI" id="CHEBI:15377"/>
        <dbReference type="ChEBI" id="CHEBI:29999"/>
        <dbReference type="ChEBI" id="CHEBI:43474"/>
        <dbReference type="ChEBI" id="CHEBI:83421"/>
        <dbReference type="EC" id="3.1.3.16"/>
    </reaction>
</comment>
<evidence type="ECO:0000256" key="5">
    <source>
        <dbReference type="ARBA" id="ARBA00022723"/>
    </source>
</evidence>
<gene>
    <name evidence="13" type="ORF">RHGRI_018836</name>
</gene>
<evidence type="ECO:0000256" key="7">
    <source>
        <dbReference type="ARBA" id="ARBA00022842"/>
    </source>
</evidence>
<dbReference type="InterPro" id="IPR036457">
    <property type="entry name" value="PPM-type-like_dom_sf"/>
</dbReference>
<evidence type="ECO:0000256" key="11">
    <source>
        <dbReference type="ARBA" id="ARBA00048336"/>
    </source>
</evidence>
<reference evidence="13 14" key="1">
    <citation type="submission" date="2020-08" db="EMBL/GenBank/DDBJ databases">
        <title>Plant Genome Project.</title>
        <authorList>
            <person name="Zhang R.-G."/>
        </authorList>
    </citation>
    <scope>NUCLEOTIDE SEQUENCE [LARGE SCALE GENOMIC DNA]</scope>
    <source>
        <strain evidence="13">WSP0</strain>
        <tissue evidence="13">Leaf</tissue>
    </source>
</reference>
<keyword evidence="5" id="KW-0479">Metal-binding</keyword>
<organism evidence="13 14">
    <name type="scientific">Rhododendron griersonianum</name>
    <dbReference type="NCBI Taxonomy" id="479676"/>
    <lineage>
        <taxon>Eukaryota</taxon>
        <taxon>Viridiplantae</taxon>
        <taxon>Streptophyta</taxon>
        <taxon>Embryophyta</taxon>
        <taxon>Tracheophyta</taxon>
        <taxon>Spermatophyta</taxon>
        <taxon>Magnoliopsida</taxon>
        <taxon>eudicotyledons</taxon>
        <taxon>Gunneridae</taxon>
        <taxon>Pentapetalae</taxon>
        <taxon>asterids</taxon>
        <taxon>Ericales</taxon>
        <taxon>Ericaceae</taxon>
        <taxon>Ericoideae</taxon>
        <taxon>Rhodoreae</taxon>
        <taxon>Rhododendron</taxon>
    </lineage>
</organism>
<evidence type="ECO:0000313" key="13">
    <source>
        <dbReference type="EMBL" id="KAG5546798.1"/>
    </source>
</evidence>
<dbReference type="AlphaFoldDB" id="A0AAV6K353"/>
<dbReference type="EC" id="3.1.3.16" evidence="4"/>
<proteinExistence type="inferred from homology"/>
<feature type="domain" description="PPM-type phosphatase" evidence="12">
    <location>
        <begin position="151"/>
        <end position="458"/>
    </location>
</feature>
<dbReference type="FunFam" id="3.60.40.10:FF:000024">
    <property type="entry name" value="probable protein phosphatase 2C 33"/>
    <property type="match status" value="1"/>
</dbReference>
<dbReference type="PROSITE" id="PS51746">
    <property type="entry name" value="PPM_2"/>
    <property type="match status" value="1"/>
</dbReference>
<evidence type="ECO:0000256" key="9">
    <source>
        <dbReference type="ARBA" id="ARBA00023211"/>
    </source>
</evidence>
<evidence type="ECO:0000256" key="6">
    <source>
        <dbReference type="ARBA" id="ARBA00022801"/>
    </source>
</evidence>
<keyword evidence="6" id="KW-0378">Hydrolase</keyword>
<comment type="cofactor">
    <cofactor evidence="1">
        <name>Mn(2+)</name>
        <dbReference type="ChEBI" id="CHEBI:29035"/>
    </cofactor>
</comment>
<accession>A0AAV6K353</accession>
<sequence length="573" mass="63040">MVGLEKTTQRSNTSRYPWDLDAEMLDEEEEFELWLQEALAAGIFSETSRTQKELELGTPSSCIKRSWVALTQVEYTIKNQMGKCYSVLASPRNVKQKEVNGWNSKRTAGDFTSFVGKFNSSGGGGGAAAAAAADGLLQIPGRLFGNGSCSFASLHTQQGKKGTNQDAMIVWENFSSRGDEVFCGVFDGHGPYGHMVAKTVRDSLPILLCSQWIANSHSDQDNRNKYFEEGMDGDWCDSLEVEEVEKIPELYLPLKKAMLKAFRMMDKELKLRSAIDCYCSGSTAVTLVKKGQDLILGNIGDSRAILATRDKDNALTAVQLTTDLKPNLPREAARIQQCKGRVFALQDEPEVARVWLPNSDSPGLAMARAFGDFCLKDFGLISVPDVYYRRLTERDEFVVLATDGVWDVLSNKEAVDIIASAPSRATAARALVDCATRAWRLKYPTSKTDDCAVVCLFVEQLRAPNAAPAENGLMNGDTKSSDFSEISASDASVVEDSGTYKDNGEIVPVLESPEDRAPERGIGRSKRSLAECLTTGEEEEWSALEGLTRVNSLLSIPRFLSGERSSVSWRKWL</sequence>
<dbReference type="PANTHER" id="PTHR47992">
    <property type="entry name" value="PROTEIN PHOSPHATASE"/>
    <property type="match status" value="1"/>
</dbReference>
<name>A0AAV6K353_9ERIC</name>
<evidence type="ECO:0000256" key="1">
    <source>
        <dbReference type="ARBA" id="ARBA00001936"/>
    </source>
</evidence>